<reference evidence="2 3" key="1">
    <citation type="submission" date="2023-05" db="EMBL/GenBank/DDBJ databases">
        <title>B98-5 Cell Line De Novo Hybrid Assembly: An Optical Mapping Approach.</title>
        <authorList>
            <person name="Kananen K."/>
            <person name="Auerbach J.A."/>
            <person name="Kautto E."/>
            <person name="Blachly J.S."/>
        </authorList>
    </citation>
    <scope>NUCLEOTIDE SEQUENCE [LARGE SCALE GENOMIC DNA]</scope>
    <source>
        <strain evidence="2">B95-8</strain>
        <tissue evidence="2">Cell line</tissue>
    </source>
</reference>
<feature type="region of interest" description="Disordered" evidence="1">
    <location>
        <begin position="70"/>
        <end position="253"/>
    </location>
</feature>
<keyword evidence="3" id="KW-1185">Reference proteome</keyword>
<evidence type="ECO:0000256" key="1">
    <source>
        <dbReference type="SAM" id="MobiDB-lite"/>
    </source>
</evidence>
<evidence type="ECO:0008006" key="4">
    <source>
        <dbReference type="Google" id="ProtNLM"/>
    </source>
</evidence>
<feature type="compositionally biased region" description="Basic residues" evidence="1">
    <location>
        <begin position="222"/>
        <end position="233"/>
    </location>
</feature>
<dbReference type="Proteomes" id="UP001266305">
    <property type="component" value="Unassembled WGS sequence"/>
</dbReference>
<comment type="caution">
    <text evidence="2">The sequence shown here is derived from an EMBL/GenBank/DDBJ whole genome shotgun (WGS) entry which is preliminary data.</text>
</comment>
<dbReference type="Pfam" id="PF06390">
    <property type="entry name" value="NESP55"/>
    <property type="match status" value="1"/>
</dbReference>
<feature type="compositionally biased region" description="Acidic residues" evidence="1">
    <location>
        <begin position="101"/>
        <end position="129"/>
    </location>
</feature>
<accession>A0ABQ9VLK4</accession>
<name>A0ABQ9VLK4_SAGOE</name>
<evidence type="ECO:0000313" key="3">
    <source>
        <dbReference type="Proteomes" id="UP001266305"/>
    </source>
</evidence>
<dbReference type="InterPro" id="IPR009434">
    <property type="entry name" value="NESP55"/>
</dbReference>
<dbReference type="EMBL" id="JASSZA010000005">
    <property type="protein sequence ID" value="KAK2110239.1"/>
    <property type="molecule type" value="Genomic_DNA"/>
</dbReference>
<evidence type="ECO:0000313" key="2">
    <source>
        <dbReference type="EMBL" id="KAK2110239.1"/>
    </source>
</evidence>
<sequence length="253" mass="28863">MDRRSRAQQWRRARQNYNDLCPPIGRRAATALLWLSCSIALLRALATSNARAQQRAAAQQRRSFLNAHHRSGAQVFPESPESESDHEHEEADLELSLPECLEYEEEFDYETESETESEIESETDFETEPETAPATEPETEPEDERGPVVPKHSTFGQSLAESQSLTQRLHALKLRSPDTSPSRAPPGTQEPQSPSEGEELKPEDKDPRDPEESEEPKEEKQQRRRCKPKKKPTRREESPESPAKKGPIPIRRH</sequence>
<feature type="compositionally biased region" description="Basic and acidic residues" evidence="1">
    <location>
        <begin position="198"/>
        <end position="210"/>
    </location>
</feature>
<organism evidence="2 3">
    <name type="scientific">Saguinus oedipus</name>
    <name type="common">Cotton-top tamarin</name>
    <name type="synonym">Oedipomidas oedipus</name>
    <dbReference type="NCBI Taxonomy" id="9490"/>
    <lineage>
        <taxon>Eukaryota</taxon>
        <taxon>Metazoa</taxon>
        <taxon>Chordata</taxon>
        <taxon>Craniata</taxon>
        <taxon>Vertebrata</taxon>
        <taxon>Euteleostomi</taxon>
        <taxon>Mammalia</taxon>
        <taxon>Eutheria</taxon>
        <taxon>Euarchontoglires</taxon>
        <taxon>Primates</taxon>
        <taxon>Haplorrhini</taxon>
        <taxon>Platyrrhini</taxon>
        <taxon>Cebidae</taxon>
        <taxon>Callitrichinae</taxon>
        <taxon>Saguinus</taxon>
    </lineage>
</organism>
<gene>
    <name evidence="2" type="ORF">P7K49_009985</name>
</gene>
<proteinExistence type="predicted"/>
<feature type="compositionally biased region" description="Polar residues" evidence="1">
    <location>
        <begin position="154"/>
        <end position="167"/>
    </location>
</feature>
<protein>
    <recommendedName>
        <fullName evidence="4">GNAS complex locus</fullName>
    </recommendedName>
</protein>